<evidence type="ECO:0000256" key="1">
    <source>
        <dbReference type="SAM" id="MobiDB-lite"/>
    </source>
</evidence>
<feature type="compositionally biased region" description="Polar residues" evidence="1">
    <location>
        <begin position="28"/>
        <end position="49"/>
    </location>
</feature>
<feature type="domain" description="UBA" evidence="2">
    <location>
        <begin position="368"/>
        <end position="408"/>
    </location>
</feature>
<dbReference type="OrthoDB" id="5404794at2759"/>
<name>A0A8K0W524_9PLEO</name>
<feature type="compositionally biased region" description="Acidic residues" evidence="1">
    <location>
        <begin position="1"/>
        <end position="16"/>
    </location>
</feature>
<feature type="region of interest" description="Disordered" evidence="1">
    <location>
        <begin position="257"/>
        <end position="335"/>
    </location>
</feature>
<sequence>MRVIQDSDDEFEEEVEAAAPPPAGIGASASTHAMHTQDISSASGTGSTESLKRAFAEAHKNHLQNPSVPSGAVAQGEIQSSMSLPEYENKKRKASTDVTARASQNLLSPRQGPVTYAKRSKSVLSSHFAGSANEDFEDFLDQTNRQATVRMPWDLDYSIRDDLAQHEPNVLFPEPSSTIPNATLTQQRVLEGVTGPTLLGTDETLAPINPAPEPSVPWSDIMKFTPGDTAENPEPYDQQGRDDDSLDLVGLEKLEEACPLPSSSQDLGLPSALSKRSHSAAPQQPLAAAQAEENRIATDLNSEDDLVEIDLPKEQYKPRPSRSRSLKTDTQDSIDYSVRPEVAAKSAKRRKTTTAVATTRSSGMADVATTPQKVQQICEMGFTPTSTESALRKNNKNVAQTVGWLVNHGLGEDELALHNTPKRRPKSKTLIQISDGGTVDSLTKRRTMQQDALKVADSGPSGTVHIATSPSDPHIVPGITTAGAEPVTPRAVAQTENQQVQVVIPAKSPNAPSPLKQNVPKASNNKPKRRKTTLDMPEADTPIKTATMSEMTTTKRKGRGRPKKDTSVLTVEATTGLAPTTVGEHTEPSHPIVQKVEISSAMKNFASVDTAITPCKQGNVKDTLGENAPGHPSRPATESDKPANAVLARTPDQTVKKSSRSPTSRGKVSYRVGLSKRARIAPLLRVVKK</sequence>
<feature type="compositionally biased region" description="Low complexity" evidence="1">
    <location>
        <begin position="280"/>
        <end position="291"/>
    </location>
</feature>
<accession>A0A8K0W524</accession>
<protein>
    <recommendedName>
        <fullName evidence="2">UBA domain-containing protein</fullName>
    </recommendedName>
</protein>
<evidence type="ECO:0000259" key="2">
    <source>
        <dbReference type="PROSITE" id="PS50030"/>
    </source>
</evidence>
<proteinExistence type="predicted"/>
<dbReference type="InterPro" id="IPR015940">
    <property type="entry name" value="UBA"/>
</dbReference>
<dbReference type="EMBL" id="JAGMVJ010000001">
    <property type="protein sequence ID" value="KAH7095483.1"/>
    <property type="molecule type" value="Genomic_DNA"/>
</dbReference>
<dbReference type="PROSITE" id="PS50030">
    <property type="entry name" value="UBA"/>
    <property type="match status" value="1"/>
</dbReference>
<dbReference type="SUPFAM" id="SSF46934">
    <property type="entry name" value="UBA-like"/>
    <property type="match status" value="1"/>
</dbReference>
<gene>
    <name evidence="3" type="ORF">FB567DRAFT_575248</name>
</gene>
<dbReference type="Gene3D" id="1.10.8.10">
    <property type="entry name" value="DNA helicase RuvA subunit, C-terminal domain"/>
    <property type="match status" value="1"/>
</dbReference>
<feature type="region of interest" description="Disordered" evidence="1">
    <location>
        <begin position="1"/>
        <end position="49"/>
    </location>
</feature>
<feature type="region of interest" description="Disordered" evidence="1">
    <location>
        <begin position="617"/>
        <end position="671"/>
    </location>
</feature>
<comment type="caution">
    <text evidence="3">The sequence shown here is derived from an EMBL/GenBank/DDBJ whole genome shotgun (WGS) entry which is preliminary data.</text>
</comment>
<dbReference type="Proteomes" id="UP000813461">
    <property type="component" value="Unassembled WGS sequence"/>
</dbReference>
<dbReference type="InterPro" id="IPR009060">
    <property type="entry name" value="UBA-like_sf"/>
</dbReference>
<feature type="region of interest" description="Disordered" evidence="1">
    <location>
        <begin position="61"/>
        <end position="100"/>
    </location>
</feature>
<organism evidence="3 4">
    <name type="scientific">Paraphoma chrysanthemicola</name>
    <dbReference type="NCBI Taxonomy" id="798071"/>
    <lineage>
        <taxon>Eukaryota</taxon>
        <taxon>Fungi</taxon>
        <taxon>Dikarya</taxon>
        <taxon>Ascomycota</taxon>
        <taxon>Pezizomycotina</taxon>
        <taxon>Dothideomycetes</taxon>
        <taxon>Pleosporomycetidae</taxon>
        <taxon>Pleosporales</taxon>
        <taxon>Pleosporineae</taxon>
        <taxon>Phaeosphaeriaceae</taxon>
        <taxon>Paraphoma</taxon>
    </lineage>
</organism>
<dbReference type="AlphaFoldDB" id="A0A8K0W524"/>
<evidence type="ECO:0000313" key="3">
    <source>
        <dbReference type="EMBL" id="KAH7095483.1"/>
    </source>
</evidence>
<evidence type="ECO:0000313" key="4">
    <source>
        <dbReference type="Proteomes" id="UP000813461"/>
    </source>
</evidence>
<feature type="region of interest" description="Disordered" evidence="1">
    <location>
        <begin position="506"/>
        <end position="568"/>
    </location>
</feature>
<feature type="region of interest" description="Disordered" evidence="1">
    <location>
        <begin position="197"/>
        <end position="244"/>
    </location>
</feature>
<dbReference type="CDD" id="cd14297">
    <property type="entry name" value="UBA2_spUBP14_like"/>
    <property type="match status" value="1"/>
</dbReference>
<keyword evidence="4" id="KW-1185">Reference proteome</keyword>
<dbReference type="SMART" id="SM00165">
    <property type="entry name" value="UBA"/>
    <property type="match status" value="1"/>
</dbReference>
<reference evidence="3" key="1">
    <citation type="journal article" date="2021" name="Nat. Commun.">
        <title>Genetic determinants of endophytism in the Arabidopsis root mycobiome.</title>
        <authorList>
            <person name="Mesny F."/>
            <person name="Miyauchi S."/>
            <person name="Thiergart T."/>
            <person name="Pickel B."/>
            <person name="Atanasova L."/>
            <person name="Karlsson M."/>
            <person name="Huettel B."/>
            <person name="Barry K.W."/>
            <person name="Haridas S."/>
            <person name="Chen C."/>
            <person name="Bauer D."/>
            <person name="Andreopoulos W."/>
            <person name="Pangilinan J."/>
            <person name="LaButti K."/>
            <person name="Riley R."/>
            <person name="Lipzen A."/>
            <person name="Clum A."/>
            <person name="Drula E."/>
            <person name="Henrissat B."/>
            <person name="Kohler A."/>
            <person name="Grigoriev I.V."/>
            <person name="Martin F.M."/>
            <person name="Hacquard S."/>
        </authorList>
    </citation>
    <scope>NUCLEOTIDE SEQUENCE</scope>
    <source>
        <strain evidence="3">MPI-SDFR-AT-0120</strain>
    </source>
</reference>